<accession>A0AAW1R6E8</accession>
<feature type="compositionally biased region" description="Basic and acidic residues" evidence="1">
    <location>
        <begin position="166"/>
        <end position="183"/>
    </location>
</feature>
<evidence type="ECO:0000313" key="2">
    <source>
        <dbReference type="EMBL" id="KAK9829100.1"/>
    </source>
</evidence>
<reference evidence="2 3" key="1">
    <citation type="journal article" date="2024" name="Nat. Commun.">
        <title>Phylogenomics reveals the evolutionary origins of lichenization in chlorophyte algae.</title>
        <authorList>
            <person name="Puginier C."/>
            <person name="Libourel C."/>
            <person name="Otte J."/>
            <person name="Skaloud P."/>
            <person name="Haon M."/>
            <person name="Grisel S."/>
            <person name="Petersen M."/>
            <person name="Berrin J.G."/>
            <person name="Delaux P.M."/>
            <person name="Dal Grande F."/>
            <person name="Keller J."/>
        </authorList>
    </citation>
    <scope>NUCLEOTIDE SEQUENCE [LARGE SCALE GENOMIC DNA]</scope>
    <source>
        <strain evidence="2 3">SAG 2043</strain>
    </source>
</reference>
<dbReference type="AlphaFoldDB" id="A0AAW1R6E8"/>
<proteinExistence type="predicted"/>
<gene>
    <name evidence="2" type="ORF">WJX72_003901</name>
</gene>
<feature type="region of interest" description="Disordered" evidence="1">
    <location>
        <begin position="97"/>
        <end position="183"/>
    </location>
</feature>
<evidence type="ECO:0000256" key="1">
    <source>
        <dbReference type="SAM" id="MobiDB-lite"/>
    </source>
</evidence>
<protein>
    <submittedName>
        <fullName evidence="2">Uncharacterized protein</fullName>
    </submittedName>
</protein>
<dbReference type="EMBL" id="JALJOR010000001">
    <property type="protein sequence ID" value="KAK9829100.1"/>
    <property type="molecule type" value="Genomic_DNA"/>
</dbReference>
<feature type="compositionally biased region" description="Basic and acidic residues" evidence="1">
    <location>
        <begin position="120"/>
        <end position="143"/>
    </location>
</feature>
<sequence>MQRTTFLLVRAKMALAHLARSYVRGSSHAFDSLMQASKACTSSGSLNGPQARGFADRRNVEAQLDHDLEHEKDSSKGTANFFGAGIKATAYSLKQKAEQLVGKDKPISNSETQEPAGSMENKDPNRPVTEAYRDMAGKAKEQQGGDSVNDRYQSAAAIARSTCSAGKDDPNPSAGDKRPGSQS</sequence>
<comment type="caution">
    <text evidence="2">The sequence shown here is derived from an EMBL/GenBank/DDBJ whole genome shotgun (WGS) entry which is preliminary data.</text>
</comment>
<organism evidence="2 3">
    <name type="scientific">[Myrmecia] bisecta</name>
    <dbReference type="NCBI Taxonomy" id="41462"/>
    <lineage>
        <taxon>Eukaryota</taxon>
        <taxon>Viridiplantae</taxon>
        <taxon>Chlorophyta</taxon>
        <taxon>core chlorophytes</taxon>
        <taxon>Trebouxiophyceae</taxon>
        <taxon>Trebouxiales</taxon>
        <taxon>Trebouxiaceae</taxon>
        <taxon>Myrmecia</taxon>
    </lineage>
</organism>
<dbReference type="Proteomes" id="UP001489004">
    <property type="component" value="Unassembled WGS sequence"/>
</dbReference>
<keyword evidence="3" id="KW-1185">Reference proteome</keyword>
<name>A0AAW1R6E8_9CHLO</name>
<feature type="compositionally biased region" description="Basic and acidic residues" evidence="1">
    <location>
        <begin position="97"/>
        <end position="106"/>
    </location>
</feature>
<evidence type="ECO:0000313" key="3">
    <source>
        <dbReference type="Proteomes" id="UP001489004"/>
    </source>
</evidence>